<dbReference type="KEGG" id="cted:CTEST_00270"/>
<dbReference type="AlphaFoldDB" id="A0A0G3H283"/>
<name>A0A0G3H283_9CORY</name>
<dbReference type="InterPro" id="IPR011664">
    <property type="entry name" value="Abi_system_AbiD/AbiF-like"/>
</dbReference>
<organism evidence="1 2">
    <name type="scientific">Corynebacterium testudinoris</name>
    <dbReference type="NCBI Taxonomy" id="136857"/>
    <lineage>
        <taxon>Bacteria</taxon>
        <taxon>Bacillati</taxon>
        <taxon>Actinomycetota</taxon>
        <taxon>Actinomycetes</taxon>
        <taxon>Mycobacteriales</taxon>
        <taxon>Corynebacteriaceae</taxon>
        <taxon>Corynebacterium</taxon>
    </lineage>
</organism>
<dbReference type="PATRIC" id="fig|136857.5.peg.51"/>
<proteinExistence type="predicted"/>
<dbReference type="Pfam" id="PF07751">
    <property type="entry name" value="Abi_2"/>
    <property type="match status" value="1"/>
</dbReference>
<accession>A0A0G3H283</accession>
<protein>
    <submittedName>
        <fullName evidence="1">Abortive infection bacteriophage resistance protein</fullName>
    </submittedName>
</protein>
<dbReference type="EMBL" id="CP011545">
    <property type="protein sequence ID" value="AKK07524.1"/>
    <property type="molecule type" value="Genomic_DNA"/>
</dbReference>
<evidence type="ECO:0000313" key="1">
    <source>
        <dbReference type="EMBL" id="AKK07524.1"/>
    </source>
</evidence>
<evidence type="ECO:0000313" key="2">
    <source>
        <dbReference type="Proteomes" id="UP000035540"/>
    </source>
</evidence>
<sequence length="374" mass="42450">MDATWSELTIANIDPSASTTSGQVANRSSTIMAIIEPAPVPTGSGLDTFLTMTSPPRPLKSYKTYDQQIALLSSRGMIIGDHQFATKWLQEAGYYRLSLYTHHFRETNSRGKKVNRFRNGTTFEDVVSLYIFDRELRYRVFSGIEKIEVALRARMAYHLGFYGPDVHKDASHFRSKPDYSILLKTFDNRFKRALTRNDEVAVHHKKNYGGELPIWVLTDLLDFSDLSKLFAQLRSVDQRAIAKGFGLNDPPKKRGGRATNLAGWLHQLSLVRNFTAHHARLWDRQFGAKDVSDAERVNGYFEGFGKTPQSTDIYGVLTIMSFLLESIEGHIDWAKDMAEFLTSSSECLPSKSLADMGFPSNWNRLHPWSPSRAR</sequence>
<dbReference type="InterPro" id="IPR017034">
    <property type="entry name" value="Abi_system_AbiD/AbiF"/>
</dbReference>
<reference evidence="1 2" key="1">
    <citation type="journal article" date="2015" name="Genome Announc.">
        <title>Complete Genome Sequence of the Type Strain Corynebacterium testudinoris DSM 44614, Recovered from Necrotic Lesions in the Mouth of a Tortoise.</title>
        <authorList>
            <person name="Ruckert C."/>
            <person name="Kriete M."/>
            <person name="Jaenicke S."/>
            <person name="Winkler A."/>
            <person name="Tauch A."/>
        </authorList>
    </citation>
    <scope>NUCLEOTIDE SEQUENCE [LARGE SCALE GENOMIC DNA]</scope>
    <source>
        <strain evidence="1 2">DSM 44614</strain>
    </source>
</reference>
<dbReference type="Proteomes" id="UP000035540">
    <property type="component" value="Chromosome"/>
</dbReference>
<dbReference type="STRING" id="136857.CTEST_00270"/>
<gene>
    <name evidence="1" type="ORF">CTEST_00270</name>
</gene>
<keyword evidence="2" id="KW-1185">Reference proteome</keyword>
<reference evidence="2" key="2">
    <citation type="submission" date="2015-05" db="EMBL/GenBank/DDBJ databases">
        <title>Complete genome sequence of Corynebacterium testudinoris DSM 44614, recovered from necrotic lesions in the mouth of a tortoise.</title>
        <authorList>
            <person name="Ruckert C."/>
            <person name="Albersmeier A."/>
            <person name="Winkler A."/>
            <person name="Tauch A."/>
        </authorList>
    </citation>
    <scope>NUCLEOTIDE SEQUENCE [LARGE SCALE GENOMIC DNA]</scope>
    <source>
        <strain evidence="2">DSM 44614</strain>
    </source>
</reference>
<dbReference type="PIRSF" id="PIRSF034934">
    <property type="entry name" value="AbiF_AbiD"/>
    <property type="match status" value="1"/>
</dbReference>